<dbReference type="Pfam" id="PF00149">
    <property type="entry name" value="Metallophos"/>
    <property type="match status" value="1"/>
</dbReference>
<dbReference type="PANTHER" id="PTHR42988">
    <property type="entry name" value="PHOSPHOHYDROLASE"/>
    <property type="match status" value="1"/>
</dbReference>
<evidence type="ECO:0000313" key="7">
    <source>
        <dbReference type="Proteomes" id="UP000657385"/>
    </source>
</evidence>
<evidence type="ECO:0000256" key="4">
    <source>
        <dbReference type="ARBA" id="ARBA00025742"/>
    </source>
</evidence>
<keyword evidence="7" id="KW-1185">Reference proteome</keyword>
<evidence type="ECO:0000256" key="2">
    <source>
        <dbReference type="ARBA" id="ARBA00022801"/>
    </source>
</evidence>
<proteinExistence type="inferred from homology"/>
<dbReference type="Proteomes" id="UP000657385">
    <property type="component" value="Unassembled WGS sequence"/>
</dbReference>
<keyword evidence="2" id="KW-0378">Hydrolase</keyword>
<dbReference type="GO" id="GO:0046872">
    <property type="term" value="F:metal ion binding"/>
    <property type="evidence" value="ECO:0007669"/>
    <property type="project" value="UniProtKB-KW"/>
</dbReference>
<organism evidence="6 7">
    <name type="scientific">Streptacidiphilus fuscans</name>
    <dbReference type="NCBI Taxonomy" id="2789292"/>
    <lineage>
        <taxon>Bacteria</taxon>
        <taxon>Bacillati</taxon>
        <taxon>Actinomycetota</taxon>
        <taxon>Actinomycetes</taxon>
        <taxon>Kitasatosporales</taxon>
        <taxon>Streptomycetaceae</taxon>
        <taxon>Streptacidiphilus</taxon>
    </lineage>
</organism>
<feature type="domain" description="Calcineurin-like phosphoesterase" evidence="5">
    <location>
        <begin position="14"/>
        <end position="204"/>
    </location>
</feature>
<name>A0A931B4H4_9ACTN</name>
<keyword evidence="3" id="KW-0408">Iron</keyword>
<evidence type="ECO:0000256" key="3">
    <source>
        <dbReference type="ARBA" id="ARBA00023004"/>
    </source>
</evidence>
<dbReference type="AlphaFoldDB" id="A0A931B4H4"/>
<accession>A0A931B4H4</accession>
<evidence type="ECO:0000313" key="6">
    <source>
        <dbReference type="EMBL" id="MBF9069202.1"/>
    </source>
</evidence>
<keyword evidence="1" id="KW-0479">Metal-binding</keyword>
<evidence type="ECO:0000256" key="1">
    <source>
        <dbReference type="ARBA" id="ARBA00022723"/>
    </source>
</evidence>
<dbReference type="GO" id="GO:0004112">
    <property type="term" value="F:cyclic-nucleotide phosphodiesterase activity"/>
    <property type="evidence" value="ECO:0007669"/>
    <property type="project" value="InterPro"/>
</dbReference>
<evidence type="ECO:0000259" key="5">
    <source>
        <dbReference type="Pfam" id="PF00149"/>
    </source>
</evidence>
<gene>
    <name evidence="6" type="ORF">I2501_14345</name>
</gene>
<dbReference type="CDD" id="cd07402">
    <property type="entry name" value="MPP_GpdQ"/>
    <property type="match status" value="1"/>
</dbReference>
<dbReference type="InterPro" id="IPR050884">
    <property type="entry name" value="CNP_phosphodiesterase-III"/>
</dbReference>
<dbReference type="InterPro" id="IPR004843">
    <property type="entry name" value="Calcineurin-like_PHP"/>
</dbReference>
<dbReference type="SUPFAM" id="SSF56300">
    <property type="entry name" value="Metallo-dependent phosphatases"/>
    <property type="match status" value="1"/>
</dbReference>
<reference evidence="6" key="1">
    <citation type="submission" date="2020-11" db="EMBL/GenBank/DDBJ databases">
        <title>Isolation and identification of active actinomycetes.</title>
        <authorList>
            <person name="Yu B."/>
        </authorList>
    </citation>
    <scope>NUCLEOTIDE SEQUENCE</scope>
    <source>
        <strain evidence="6">NEAU-YB345</strain>
    </source>
</reference>
<dbReference type="InterPro" id="IPR026575">
    <property type="entry name" value="GpdQ/CpdA-like"/>
</dbReference>
<comment type="similarity">
    <text evidence="4">Belongs to the cyclic nucleotide phosphodiesterase class-III family.</text>
</comment>
<sequence>MPAGVLERSRVTASIAHLSDPHITTGPLAGAPAEGLHRALGRVLVLDPQPDCVVITGDLVDRGSPEEYRVLREVIRRFPLPLHLVAGNHDDPEVLLAEFADTGFVGDGTQPHYAVDYPAFTLVVLNSKVPQAAGGRLGAAQLEWLDGILGRRPDIPAVVCLHHPPVAVGIPFLDEMRLDDAEALALVLARHGNVARVLAGHVHRSITADFGGSVLTTAPSTHLQSGLALRGGVPNYLPEPTSFLLHLFSGSAWVTHTVPISHAAGLIAGF</sequence>
<dbReference type="PANTHER" id="PTHR42988:SF2">
    <property type="entry name" value="CYCLIC NUCLEOTIDE PHOSPHODIESTERASE CBUA0032-RELATED"/>
    <property type="match status" value="1"/>
</dbReference>
<dbReference type="EMBL" id="JADPRT010000005">
    <property type="protein sequence ID" value="MBF9069202.1"/>
    <property type="molecule type" value="Genomic_DNA"/>
</dbReference>
<comment type="caution">
    <text evidence="6">The sequence shown here is derived from an EMBL/GenBank/DDBJ whole genome shotgun (WGS) entry which is preliminary data.</text>
</comment>
<dbReference type="Gene3D" id="3.60.21.10">
    <property type="match status" value="1"/>
</dbReference>
<dbReference type="InterPro" id="IPR029052">
    <property type="entry name" value="Metallo-depent_PP-like"/>
</dbReference>
<protein>
    <submittedName>
        <fullName evidence="6">Phosphodiesterase</fullName>
    </submittedName>
</protein>